<dbReference type="PANTHER" id="PTHR34441">
    <property type="entry name" value="MOTILE SPERM DOMAIN-CONTAINING PROTEIN 1"/>
    <property type="match status" value="1"/>
</dbReference>
<dbReference type="PANTHER" id="PTHR34441:SF1">
    <property type="entry name" value="MOTILE SPERM DOMAIN-CONTAINING 1"/>
    <property type="match status" value="1"/>
</dbReference>
<dbReference type="SUPFAM" id="SSF49354">
    <property type="entry name" value="PapD-like"/>
    <property type="match status" value="1"/>
</dbReference>
<feature type="transmembrane region" description="Helical" evidence="5">
    <location>
        <begin position="168"/>
        <end position="190"/>
    </location>
</feature>
<evidence type="ECO:0000313" key="8">
    <source>
        <dbReference type="Proteomes" id="UP001303046"/>
    </source>
</evidence>
<reference evidence="7 8" key="1">
    <citation type="submission" date="2023-08" db="EMBL/GenBank/DDBJ databases">
        <title>A Necator americanus chromosomal reference genome.</title>
        <authorList>
            <person name="Ilik V."/>
            <person name="Petrzelkova K.J."/>
            <person name="Pardy F."/>
            <person name="Fuh T."/>
            <person name="Niatou-Singa F.S."/>
            <person name="Gouil Q."/>
            <person name="Baker L."/>
            <person name="Ritchie M.E."/>
            <person name="Jex A.R."/>
            <person name="Gazzola D."/>
            <person name="Li H."/>
            <person name="Toshio Fujiwara R."/>
            <person name="Zhan B."/>
            <person name="Aroian R.V."/>
            <person name="Pafco B."/>
            <person name="Schwarz E.M."/>
        </authorList>
    </citation>
    <scope>NUCLEOTIDE SEQUENCE [LARGE SCALE GENOMIC DNA]</scope>
    <source>
        <strain evidence="7 8">Aroian</strain>
        <tissue evidence="7">Whole animal</tissue>
    </source>
</reference>
<dbReference type="Gene3D" id="2.60.40.10">
    <property type="entry name" value="Immunoglobulins"/>
    <property type="match status" value="1"/>
</dbReference>
<keyword evidence="3 5" id="KW-1133">Transmembrane helix</keyword>
<keyword evidence="4 5" id="KW-0472">Membrane</keyword>
<name>A0ABR1EAK0_NECAM</name>
<evidence type="ECO:0000256" key="3">
    <source>
        <dbReference type="ARBA" id="ARBA00022989"/>
    </source>
</evidence>
<evidence type="ECO:0000313" key="7">
    <source>
        <dbReference type="EMBL" id="KAK6759724.1"/>
    </source>
</evidence>
<dbReference type="EMBL" id="JAVFWL010000006">
    <property type="protein sequence ID" value="KAK6759724.1"/>
    <property type="molecule type" value="Genomic_DNA"/>
</dbReference>
<organism evidence="7 8">
    <name type="scientific">Necator americanus</name>
    <name type="common">Human hookworm</name>
    <dbReference type="NCBI Taxonomy" id="51031"/>
    <lineage>
        <taxon>Eukaryota</taxon>
        <taxon>Metazoa</taxon>
        <taxon>Ecdysozoa</taxon>
        <taxon>Nematoda</taxon>
        <taxon>Chromadorea</taxon>
        <taxon>Rhabditida</taxon>
        <taxon>Rhabditina</taxon>
        <taxon>Rhabditomorpha</taxon>
        <taxon>Strongyloidea</taxon>
        <taxon>Ancylostomatidae</taxon>
        <taxon>Bunostominae</taxon>
        <taxon>Necator</taxon>
    </lineage>
</organism>
<dbReference type="InterPro" id="IPR039283">
    <property type="entry name" value="MOSPD1/3"/>
</dbReference>
<evidence type="ECO:0000256" key="5">
    <source>
        <dbReference type="SAM" id="Phobius"/>
    </source>
</evidence>
<comment type="subcellular location">
    <subcellularLocation>
        <location evidence="1">Membrane</location>
        <topology evidence="1">Multi-pass membrane protein</topology>
    </subcellularLocation>
</comment>
<dbReference type="InterPro" id="IPR000535">
    <property type="entry name" value="MSP_dom"/>
</dbReference>
<gene>
    <name evidence="7" type="primary">Necator_chrX.g21507</name>
    <name evidence="7" type="ORF">RB195_021346</name>
</gene>
<dbReference type="Pfam" id="PF00635">
    <property type="entry name" value="Motile_Sperm"/>
    <property type="match status" value="1"/>
</dbReference>
<comment type="caution">
    <text evidence="7">The sequence shown here is derived from an EMBL/GenBank/DDBJ whole genome shotgun (WGS) entry which is preliminary data.</text>
</comment>
<keyword evidence="8" id="KW-1185">Reference proteome</keyword>
<accession>A0ABR1EAK0</accession>
<protein>
    <recommendedName>
        <fullName evidence="6">MSP domain-containing protein</fullName>
    </recommendedName>
</protein>
<dbReference type="Proteomes" id="UP001303046">
    <property type="component" value="Unassembled WGS sequence"/>
</dbReference>
<evidence type="ECO:0000256" key="1">
    <source>
        <dbReference type="ARBA" id="ARBA00004141"/>
    </source>
</evidence>
<evidence type="ECO:0000256" key="2">
    <source>
        <dbReference type="ARBA" id="ARBA00022692"/>
    </source>
</evidence>
<keyword evidence="2 5" id="KW-0812">Transmembrane</keyword>
<dbReference type="InterPro" id="IPR008962">
    <property type="entry name" value="PapD-like_sf"/>
</dbReference>
<dbReference type="InterPro" id="IPR013783">
    <property type="entry name" value="Ig-like_fold"/>
</dbReference>
<feature type="domain" description="MSP" evidence="6">
    <location>
        <begin position="39"/>
        <end position="97"/>
    </location>
</feature>
<evidence type="ECO:0000259" key="6">
    <source>
        <dbReference type="Pfam" id="PF00635"/>
    </source>
</evidence>
<feature type="transmembrane region" description="Helical" evidence="5">
    <location>
        <begin position="210"/>
        <end position="228"/>
    </location>
</feature>
<evidence type="ECO:0000256" key="4">
    <source>
        <dbReference type="ARBA" id="ARBA00023136"/>
    </source>
</evidence>
<proteinExistence type="predicted"/>
<sequence length="232" mass="25072">MDSCVGGCAVETAVGIEEIGGMDDGDANRLPVFLSVSEIEFPVSERSPRRVITVYNPYGYPIQYKVLCNALGNYSVSNSKGILHPNCCKDLVVKCTTRLSVGTTDCLRVEIMRPGETEVLGSRDLLLRTVSERSPAATDTTSSIMSEHEFRGDFASPRRTRSRTRDDNTASSQLACLGVAVICAIALMAPTQGDPAASESLLPHHFHLTVPQKLVAAYILGIVSILLLRPMT</sequence>